<feature type="disulfide bond" evidence="4">
    <location>
        <begin position="937"/>
        <end position="1001"/>
    </location>
</feature>
<feature type="disulfide bond" evidence="4">
    <location>
        <begin position="500"/>
        <end position="564"/>
    </location>
</feature>
<feature type="domain" description="SRCR" evidence="5">
    <location>
        <begin position="243"/>
        <end position="357"/>
    </location>
</feature>
<feature type="disulfide bond" evidence="4">
    <location>
        <begin position="324"/>
        <end position="334"/>
    </location>
</feature>
<accession>A0AA89BP53</accession>
<gene>
    <name evidence="6" type="ORF">FSP39_009380</name>
</gene>
<feature type="domain" description="SRCR" evidence="5">
    <location>
        <begin position="465"/>
        <end position="575"/>
    </location>
</feature>
<comment type="caution">
    <text evidence="6">The sequence shown here is derived from an EMBL/GenBank/DDBJ whole genome shotgun (WGS) entry which is preliminary data.</text>
</comment>
<feature type="disulfide bond" evidence="4">
    <location>
        <begin position="731"/>
        <end position="792"/>
    </location>
</feature>
<feature type="domain" description="SRCR" evidence="5">
    <location>
        <begin position="1120"/>
        <end position="1231"/>
    </location>
</feature>
<name>A0AA89BP53_PINIB</name>
<evidence type="ECO:0000313" key="6">
    <source>
        <dbReference type="EMBL" id="KAK3090130.1"/>
    </source>
</evidence>
<feature type="domain" description="SRCR" evidence="5">
    <location>
        <begin position="104"/>
        <end position="158"/>
    </location>
</feature>
<feature type="disulfide bond" evidence="4">
    <location>
        <begin position="842"/>
        <end position="903"/>
    </location>
</feature>
<feature type="domain" description="SRCR" evidence="5">
    <location>
        <begin position="354"/>
        <end position="468"/>
    </location>
</feature>
<feature type="domain" description="SRCR" evidence="5">
    <location>
        <begin position="901"/>
        <end position="1012"/>
    </location>
</feature>
<feature type="domain" description="SRCR" evidence="5">
    <location>
        <begin position="1"/>
        <end position="107"/>
    </location>
</feature>
<feature type="disulfide bond" evidence="4">
    <location>
        <begin position="654"/>
        <end position="664"/>
    </location>
</feature>
<feature type="disulfide bond" evidence="4">
    <location>
        <begin position="228"/>
        <end position="238"/>
    </location>
</feature>
<feature type="domain" description="SRCR" evidence="5">
    <location>
        <begin position="683"/>
        <end position="793"/>
    </location>
</feature>
<feature type="disulfide bond" evidence="4">
    <location>
        <begin position="950"/>
        <end position="1011"/>
    </location>
</feature>
<evidence type="ECO:0000259" key="5">
    <source>
        <dbReference type="PROSITE" id="PS50287"/>
    </source>
</evidence>
<feature type="disulfide bond" evidence="4">
    <location>
        <begin position="1280"/>
        <end position="1341"/>
    </location>
</feature>
<evidence type="ECO:0000256" key="2">
    <source>
        <dbReference type="ARBA" id="ARBA00022737"/>
    </source>
</evidence>
<sequence>MLCSFSAHNTFHINYDGRVVIEDTLTGRFTTICANQWDDLDASVICRHLNVSQTGHAIILPPSPQYNKSVFGVHCTGLETDPEHCQVDSYDYTGTCQWADDAGVQCGSAQNVTQGTVSVLPDGRVLATSGNSSDVGTICMNGWDDTDASVVCRHLGLGHSDGTVSVLPDGRVLATSGSSSVLGTICVMGWDDTDASVVCRHLGLGHSGSAIYLPRDHLFNRKSYNVHCLGHEADFFDCAQDSTDTSGGLCYNMEDAEGTVSVLPDGRVLATSGNSSDVGTICMNGWDDTDASVVCRHLGLGHSGSAIYLPRDYVYNRKSYGVHCHGHESNLFDCPHDGTDLTGGSCYHMEDAGVQCHGGSNNTTNNTSHNTFHINYDGRVVIEDTLTGRFTTICANQWDDLDASVICRHLNVSQTGHAIILPPSPQYNKSVFGVHCTGLEADPEHCQVDPYDYTGTCQWADDAGVQCGSAQNITQGTVSVLPDGRVLATSGNSSDVGTICMNGWDDTDASVVCRHLGLGHSGSAIYLPRDYVYNRKSYGVHCHGHESNLFDCPHDGTDLTGGSCYHMEDAGVQCHGGSNNTTNNTSHNTFHINYDGRVVIEDTLTGRFTTICANQWDDLDASVICRHLNVSQTGHAIILPPSPQYNKSVFGVHCTGLEADPEHCQVDPYDYTGTCQWADDAGVQCGSAQNITQGTVSVLPDGRVLATSGNSSDVGTICMNGWDDTDASVVCRHLGLGHSGSAIYLPRDYVYNRKSYGVHCHGHESNLFDCPHDGTDLTGGSCYHMEDAGVQCHGGSNNTTNNTYGTVSVLPDGRVLATSGSSSVLGTICVMGWDDTDASVVCRHLGLGHSGSAIYLPRDHLFNRKSYNVHCLGHEADFFDCAQDSTDTSGGLCYNMEDAGVQCHGGSNNTNKGTVTVLPDGRVLATSGNSSDVGTICMNGWDDTDASVVCRHLGLGHSGSAIYLPRDYVYNRKSYGVHCHGYESNLFDCPHDGTDLTGGSCYHMEDAGVQCHGGSNNTTNYTYGTVSVLPDGRVLATSGSSSVLGTICVIGWDNTDASVVCRHLGLGHSGSAIYLPRDHLFNRKSYNVHCLGHEADFFDCAQDSTDTSGGLCYNMEDAGVQCHGGSNNTNKGTVTVLPDGRVLATSGNSSDVGTICMNGWDDTDASVVCRHLGLGHSGSAIYLPRDYVYNRKSYGVHCHGYESNLFDCPHDGTDLTGGSCYHMEDAGIQCHGGSNNTTNYTYGTVSVLPDGRVLATSGGSSVLGTICVMGWDDTDASVVCRHLGMGHSGSAMYLPRDHIYNRKSYNVHCLGHEADFFDCAQDSIDTSGGLCYNMEDAGVQCHGGFNNTNSSSCE</sequence>
<proteinExistence type="predicted"/>
<evidence type="ECO:0000313" key="7">
    <source>
        <dbReference type="Proteomes" id="UP001186944"/>
    </source>
</evidence>
<feature type="disulfide bond" evidence="4">
    <location>
        <begin position="760"/>
        <end position="770"/>
    </location>
</feature>
<dbReference type="Pfam" id="PF00530">
    <property type="entry name" value="SRCR"/>
    <property type="match status" value="12"/>
</dbReference>
<feature type="disulfide bond" evidence="4">
    <location>
        <begin position="282"/>
        <end position="346"/>
    </location>
</feature>
<feature type="domain" description="SRCR" evidence="5">
    <location>
        <begin position="1009"/>
        <end position="1123"/>
    </location>
</feature>
<dbReference type="PANTHER" id="PTHR19331">
    <property type="entry name" value="SCAVENGER RECEPTOR DOMAIN-CONTAINING"/>
    <property type="match status" value="1"/>
</dbReference>
<dbReference type="GO" id="GO:0016020">
    <property type="term" value="C:membrane"/>
    <property type="evidence" value="ECO:0007669"/>
    <property type="project" value="InterPro"/>
</dbReference>
<feature type="disulfide bond" evidence="4">
    <location>
        <begin position="295"/>
        <end position="356"/>
    </location>
</feature>
<keyword evidence="3 4" id="KW-1015">Disulfide bond</keyword>
<organism evidence="6 7">
    <name type="scientific">Pinctada imbricata</name>
    <name type="common">Atlantic pearl-oyster</name>
    <name type="synonym">Pinctada martensii</name>
    <dbReference type="NCBI Taxonomy" id="66713"/>
    <lineage>
        <taxon>Eukaryota</taxon>
        <taxon>Metazoa</taxon>
        <taxon>Spiralia</taxon>
        <taxon>Lophotrochozoa</taxon>
        <taxon>Mollusca</taxon>
        <taxon>Bivalvia</taxon>
        <taxon>Autobranchia</taxon>
        <taxon>Pteriomorphia</taxon>
        <taxon>Pterioida</taxon>
        <taxon>Pterioidea</taxon>
        <taxon>Pteriidae</taxon>
        <taxon>Pinctada</taxon>
    </lineage>
</organism>
<feature type="disulfide bond" evidence="4">
    <location>
        <begin position="1048"/>
        <end position="1112"/>
    </location>
</feature>
<reference evidence="6" key="1">
    <citation type="submission" date="2019-08" db="EMBL/GenBank/DDBJ databases">
        <title>The improved chromosome-level genome for the pearl oyster Pinctada fucata martensii using PacBio sequencing and Hi-C.</title>
        <authorList>
            <person name="Zheng Z."/>
        </authorList>
    </citation>
    <scope>NUCLEOTIDE SEQUENCE</scope>
    <source>
        <strain evidence="6">ZZ-2019</strain>
        <tissue evidence="6">Adductor muscle</tissue>
    </source>
</reference>
<feature type="domain" description="SRCR" evidence="5">
    <location>
        <begin position="572"/>
        <end position="686"/>
    </location>
</feature>
<protein>
    <recommendedName>
        <fullName evidence="5">SRCR domain-containing protein</fullName>
    </recommendedName>
</protein>
<dbReference type="SMART" id="SM00202">
    <property type="entry name" value="SR"/>
    <property type="match status" value="12"/>
</dbReference>
<feature type="domain" description="SRCR" evidence="5">
    <location>
        <begin position="1228"/>
        <end position="1342"/>
    </location>
</feature>
<dbReference type="PROSITE" id="PS50287">
    <property type="entry name" value="SRCR_2"/>
    <property type="match status" value="13"/>
</dbReference>
<feature type="disulfide bond" evidence="4">
    <location>
        <begin position="829"/>
        <end position="893"/>
    </location>
</feature>
<feature type="disulfide bond" evidence="4">
    <location>
        <begin position="1090"/>
        <end position="1100"/>
    </location>
</feature>
<feature type="domain" description="SRCR" evidence="5">
    <location>
        <begin position="790"/>
        <end position="904"/>
    </location>
</feature>
<feature type="disulfide bond" evidence="4">
    <location>
        <begin position="1267"/>
        <end position="1331"/>
    </location>
</feature>
<keyword evidence="1" id="KW-0732">Signal</keyword>
<feature type="disulfide bond" evidence="4">
    <location>
        <begin position="718"/>
        <end position="782"/>
    </location>
</feature>
<keyword evidence="7" id="KW-1185">Reference proteome</keyword>
<feature type="disulfide bond" evidence="4">
    <location>
        <begin position="979"/>
        <end position="989"/>
    </location>
</feature>
<comment type="caution">
    <text evidence="4">Lacks conserved residue(s) required for the propagation of feature annotation.</text>
</comment>
<feature type="disulfide bond" evidence="4">
    <location>
        <begin position="871"/>
        <end position="881"/>
    </location>
</feature>
<evidence type="ECO:0000256" key="3">
    <source>
        <dbReference type="ARBA" id="ARBA00023157"/>
    </source>
</evidence>
<feature type="disulfide bond" evidence="4">
    <location>
        <begin position="436"/>
        <end position="446"/>
    </location>
</feature>
<feature type="disulfide bond" evidence="4">
    <location>
        <begin position="1156"/>
        <end position="1220"/>
    </location>
</feature>
<feature type="domain" description="SRCR" evidence="5">
    <location>
        <begin position="157"/>
        <end position="238"/>
    </location>
</feature>
<feature type="disulfide bond" evidence="4">
    <location>
        <begin position="513"/>
        <end position="574"/>
    </location>
</feature>
<evidence type="ECO:0000256" key="4">
    <source>
        <dbReference type="PROSITE-ProRule" id="PRU00196"/>
    </source>
</evidence>
<dbReference type="InterPro" id="IPR036772">
    <property type="entry name" value="SRCR-like_dom_sf"/>
</dbReference>
<dbReference type="PANTHER" id="PTHR19331:SF487">
    <property type="entry name" value="SOLUBLE SCAVENGER RECEPTOR CYSTEINE-RICH DOMAIN-CONTAINING PROTEIN SSC5D"/>
    <property type="match status" value="1"/>
</dbReference>
<dbReference type="Proteomes" id="UP001186944">
    <property type="component" value="Unassembled WGS sequence"/>
</dbReference>
<feature type="disulfide bond" evidence="4">
    <location>
        <begin position="1309"/>
        <end position="1319"/>
    </location>
</feature>
<dbReference type="InterPro" id="IPR001190">
    <property type="entry name" value="SRCR"/>
</dbReference>
<feature type="disulfide bond" evidence="4">
    <location>
        <begin position="1061"/>
        <end position="1122"/>
    </location>
</feature>
<feature type="disulfide bond" evidence="4">
    <location>
        <begin position="1198"/>
        <end position="1208"/>
    </location>
</feature>
<keyword evidence="2" id="KW-0677">Repeat</keyword>
<feature type="disulfide bond" evidence="4">
    <location>
        <begin position="1169"/>
        <end position="1230"/>
    </location>
</feature>
<evidence type="ECO:0000256" key="1">
    <source>
        <dbReference type="ARBA" id="ARBA00022729"/>
    </source>
</evidence>
<dbReference type="Gene3D" id="3.10.250.10">
    <property type="entry name" value="SRCR-like domain"/>
    <property type="match status" value="13"/>
</dbReference>
<feature type="disulfide bond" evidence="4">
    <location>
        <begin position="75"/>
        <end position="85"/>
    </location>
</feature>
<feature type="disulfide bond" evidence="4">
    <location>
        <begin position="542"/>
        <end position="552"/>
    </location>
</feature>
<dbReference type="SUPFAM" id="SSF56487">
    <property type="entry name" value="SRCR-like"/>
    <property type="match status" value="13"/>
</dbReference>
<dbReference type="EMBL" id="VSWD01000010">
    <property type="protein sequence ID" value="KAK3090130.1"/>
    <property type="molecule type" value="Genomic_DNA"/>
</dbReference>